<dbReference type="SUPFAM" id="SSF53254">
    <property type="entry name" value="Phosphoglycerate mutase-like"/>
    <property type="match status" value="1"/>
</dbReference>
<dbReference type="InterPro" id="IPR000560">
    <property type="entry name" value="His_Pase_clade-2"/>
</dbReference>
<sequence length="437" mass="49536">MVNGKALDVKQSSTDAPCIGLYKVSLEVWRHGDRLPLQICPTDPIQEDDWELGGGGFGQLTPLGMAQHLKFGKLLREFYVETGFLSKKYSSKEIYILSTDVNRTIISAMSNMLGMYGQPDGSSRAEVDYPNATGWPVGYVPIPVHTIDFNTNQVGNPEAKCDRMSILYNMAKNSRDVQTFLQRPDVVDLFNMLTRHCGKTIDIENLWTVHDTLFIEQIYKNATLRENNTWFTDDLYDKIVEVTNEIVGYENGVFDETLMINNLDIGLEMRKIRGGPLINDINSRMNVKLDCMNLVSTKCNWIKSLKYFVYSAHDTTVYALLAAMGIAKKVIRSGGYPPYTSAVFVELWMNQTDNQPYFKLMYHKDEQSDTLYPITPFVDGCGDSAYCKLDIFRNFAVSTKPEWCNMDPRMQGQSSTSSWTLSTTAALVVLSRLWLNS</sequence>
<dbReference type="AlphaFoldDB" id="A0A158PCC2"/>
<dbReference type="InterPro" id="IPR029033">
    <property type="entry name" value="His_PPase_superfam"/>
</dbReference>
<proteinExistence type="inferred from homology"/>
<dbReference type="WBParaSite" id="ACAC_0001227901-mRNA-1">
    <property type="protein sequence ID" value="ACAC_0001227901-mRNA-1"/>
    <property type="gene ID" value="ACAC_0001227901"/>
</dbReference>
<organism evidence="2 3">
    <name type="scientific">Angiostrongylus cantonensis</name>
    <name type="common">Rat lungworm</name>
    <dbReference type="NCBI Taxonomy" id="6313"/>
    <lineage>
        <taxon>Eukaryota</taxon>
        <taxon>Metazoa</taxon>
        <taxon>Ecdysozoa</taxon>
        <taxon>Nematoda</taxon>
        <taxon>Chromadorea</taxon>
        <taxon>Rhabditida</taxon>
        <taxon>Rhabditina</taxon>
        <taxon>Rhabditomorpha</taxon>
        <taxon>Strongyloidea</taxon>
        <taxon>Metastrongylidae</taxon>
        <taxon>Angiostrongylus</taxon>
    </lineage>
</organism>
<dbReference type="CDD" id="cd07061">
    <property type="entry name" value="HP_HAP_like"/>
    <property type="match status" value="1"/>
</dbReference>
<reference evidence="2" key="1">
    <citation type="submission" date="2012-09" db="EMBL/GenBank/DDBJ databases">
        <authorList>
            <person name="Martin A.A."/>
        </authorList>
    </citation>
    <scope>NUCLEOTIDE SEQUENCE</scope>
</reference>
<dbReference type="Pfam" id="PF00328">
    <property type="entry name" value="His_Phos_2"/>
    <property type="match status" value="1"/>
</dbReference>
<comment type="similarity">
    <text evidence="1">Belongs to the histidine acid phosphatase family.</text>
</comment>
<reference evidence="3" key="2">
    <citation type="submission" date="2016-04" db="UniProtKB">
        <authorList>
            <consortium name="WormBaseParasite"/>
        </authorList>
    </citation>
    <scope>IDENTIFICATION</scope>
</reference>
<evidence type="ECO:0000313" key="2">
    <source>
        <dbReference type="Proteomes" id="UP000035642"/>
    </source>
</evidence>
<dbReference type="InterPro" id="IPR050645">
    <property type="entry name" value="Histidine_acid_phosphatase"/>
</dbReference>
<keyword evidence="2" id="KW-1185">Reference proteome</keyword>
<dbReference type="Proteomes" id="UP000035642">
    <property type="component" value="Unassembled WGS sequence"/>
</dbReference>
<protein>
    <submittedName>
        <fullName evidence="3">Histidine acid phosphatase</fullName>
    </submittedName>
</protein>
<evidence type="ECO:0000256" key="1">
    <source>
        <dbReference type="ARBA" id="ARBA00005375"/>
    </source>
</evidence>
<evidence type="ECO:0000313" key="3">
    <source>
        <dbReference type="WBParaSite" id="ACAC_0001227901-mRNA-1"/>
    </source>
</evidence>
<dbReference type="PANTHER" id="PTHR11567:SF206">
    <property type="entry name" value="HISTIDINE ACID PHOSPHATASE-RELATED"/>
    <property type="match status" value="1"/>
</dbReference>
<dbReference type="GO" id="GO:0016791">
    <property type="term" value="F:phosphatase activity"/>
    <property type="evidence" value="ECO:0007669"/>
    <property type="project" value="TreeGrafter"/>
</dbReference>
<dbReference type="PANTHER" id="PTHR11567">
    <property type="entry name" value="ACID PHOSPHATASE-RELATED"/>
    <property type="match status" value="1"/>
</dbReference>
<dbReference type="Gene3D" id="3.40.50.1240">
    <property type="entry name" value="Phosphoglycerate mutase-like"/>
    <property type="match status" value="1"/>
</dbReference>
<name>A0A158PCC2_ANGCA</name>
<accession>A0A158PCC2</accession>
<dbReference type="STRING" id="6313.A0A158PCC2"/>